<dbReference type="AlphaFoldDB" id="A0AAV6Y4W1"/>
<keyword evidence="9 12" id="KW-0503">Monooxygenase</keyword>
<evidence type="ECO:0000256" key="1">
    <source>
        <dbReference type="ARBA" id="ARBA00004167"/>
    </source>
</evidence>
<comment type="cofactor">
    <cofactor evidence="11">
        <name>heme</name>
        <dbReference type="ChEBI" id="CHEBI:30413"/>
    </cofactor>
</comment>
<keyword evidence="15" id="KW-1185">Reference proteome</keyword>
<dbReference type="GO" id="GO:0020037">
    <property type="term" value="F:heme binding"/>
    <property type="evidence" value="ECO:0007669"/>
    <property type="project" value="InterPro"/>
</dbReference>
<sequence length="519" mass="59400">MEVRLISSILTSILLVGLIALTVKLLNWIWFRPKKLEKLLRKEGLKGNSYRLLLGDIKDLIRVTKAEQSRSIQFSDDLAPHILPYYHQTCSKYGENSFIWFGPSPRLMIADPQLMKEILSKPDIFHKPRPDPIGETLGGGLAFLEDEKWAKHRKIVNPAFHVEKLKKMVSTIRLSCSNMIEKWESLLSSSDPRSGEIDVWPYLQNLSGDVISRMAFGSSHEEGRRIFELQNEQVKLVLEIMQFIFIPGWRYVPTKANKRMKANSKEIQSLLRGIINQREKAMDRGETIRDDLLNMLMESNLKEIEEHGNKNAGMSIEDVIEECKLFYIAGSQTTSNLLVWTMVMLSKHQEWQARARDEVLQVFGMKEPTFDGLSRLKIVMMILHEVLRLYPSVTMIARAPTKTVKLGNITLPVGVNLMLLIGLLHHDPEIWGEDVNEFKPERFSEGISSATKNQFSYIPFSTGPRVCIGQQLVMIEAKLALVTMLRRFSFELSSSYLHAPFPIISLDPQYGAPLLLHKL</sequence>
<evidence type="ECO:0000256" key="6">
    <source>
        <dbReference type="ARBA" id="ARBA00022989"/>
    </source>
</evidence>
<evidence type="ECO:0000256" key="7">
    <source>
        <dbReference type="ARBA" id="ARBA00023002"/>
    </source>
</evidence>
<gene>
    <name evidence="14" type="ORF">BUALT_Bualt03G0155000</name>
</gene>
<dbReference type="PROSITE" id="PS00086">
    <property type="entry name" value="CYTOCHROME_P450"/>
    <property type="match status" value="1"/>
</dbReference>
<dbReference type="SUPFAM" id="SSF48264">
    <property type="entry name" value="Cytochrome P450"/>
    <property type="match status" value="1"/>
</dbReference>
<reference evidence="14" key="1">
    <citation type="submission" date="2019-10" db="EMBL/GenBank/DDBJ databases">
        <authorList>
            <person name="Zhang R."/>
            <person name="Pan Y."/>
            <person name="Wang J."/>
            <person name="Ma R."/>
            <person name="Yu S."/>
        </authorList>
    </citation>
    <scope>NUCLEOTIDE SEQUENCE</scope>
    <source>
        <strain evidence="14">LA-IB0</strain>
        <tissue evidence="14">Leaf</tissue>
    </source>
</reference>
<dbReference type="GO" id="GO:0005506">
    <property type="term" value="F:iron ion binding"/>
    <property type="evidence" value="ECO:0007669"/>
    <property type="project" value="InterPro"/>
</dbReference>
<evidence type="ECO:0000256" key="2">
    <source>
        <dbReference type="ARBA" id="ARBA00010617"/>
    </source>
</evidence>
<dbReference type="InterPro" id="IPR036396">
    <property type="entry name" value="Cyt_P450_sf"/>
</dbReference>
<dbReference type="InterPro" id="IPR002401">
    <property type="entry name" value="Cyt_P450_E_grp-I"/>
</dbReference>
<accession>A0AAV6Y4W1</accession>
<evidence type="ECO:0000313" key="14">
    <source>
        <dbReference type="EMBL" id="KAG8386500.1"/>
    </source>
</evidence>
<dbReference type="GO" id="GO:0016020">
    <property type="term" value="C:membrane"/>
    <property type="evidence" value="ECO:0007669"/>
    <property type="project" value="UniProtKB-SubCell"/>
</dbReference>
<comment type="caution">
    <text evidence="14">The sequence shown here is derived from an EMBL/GenBank/DDBJ whole genome shotgun (WGS) entry which is preliminary data.</text>
</comment>
<evidence type="ECO:0000256" key="8">
    <source>
        <dbReference type="ARBA" id="ARBA00023004"/>
    </source>
</evidence>
<dbReference type="GO" id="GO:0004497">
    <property type="term" value="F:monooxygenase activity"/>
    <property type="evidence" value="ECO:0007669"/>
    <property type="project" value="UniProtKB-KW"/>
</dbReference>
<dbReference type="PANTHER" id="PTHR24282:SF273">
    <property type="entry name" value="CYTOCHROME P450 CYP72A219-LIKE"/>
    <property type="match status" value="1"/>
</dbReference>
<evidence type="ECO:0000256" key="5">
    <source>
        <dbReference type="ARBA" id="ARBA00022723"/>
    </source>
</evidence>
<comment type="similarity">
    <text evidence="2 12">Belongs to the cytochrome P450 family.</text>
</comment>
<dbReference type="Proteomes" id="UP000826271">
    <property type="component" value="Unassembled WGS sequence"/>
</dbReference>
<keyword evidence="3 11" id="KW-0349">Heme</keyword>
<organism evidence="14 15">
    <name type="scientific">Buddleja alternifolia</name>
    <dbReference type="NCBI Taxonomy" id="168488"/>
    <lineage>
        <taxon>Eukaryota</taxon>
        <taxon>Viridiplantae</taxon>
        <taxon>Streptophyta</taxon>
        <taxon>Embryophyta</taxon>
        <taxon>Tracheophyta</taxon>
        <taxon>Spermatophyta</taxon>
        <taxon>Magnoliopsida</taxon>
        <taxon>eudicotyledons</taxon>
        <taxon>Gunneridae</taxon>
        <taxon>Pentapetalae</taxon>
        <taxon>asterids</taxon>
        <taxon>lamiids</taxon>
        <taxon>Lamiales</taxon>
        <taxon>Scrophulariaceae</taxon>
        <taxon>Buddlejeae</taxon>
        <taxon>Buddleja</taxon>
    </lineage>
</organism>
<feature type="binding site" description="axial binding residue" evidence="11">
    <location>
        <position position="467"/>
    </location>
    <ligand>
        <name>heme</name>
        <dbReference type="ChEBI" id="CHEBI:30413"/>
    </ligand>
    <ligandPart>
        <name>Fe</name>
        <dbReference type="ChEBI" id="CHEBI:18248"/>
    </ligandPart>
</feature>
<keyword evidence="8 11" id="KW-0408">Iron</keyword>
<feature type="transmembrane region" description="Helical" evidence="13">
    <location>
        <begin position="6"/>
        <end position="31"/>
    </location>
</feature>
<evidence type="ECO:0000256" key="4">
    <source>
        <dbReference type="ARBA" id="ARBA00022692"/>
    </source>
</evidence>
<comment type="subcellular location">
    <subcellularLocation>
        <location evidence="1">Membrane</location>
        <topology evidence="1">Single-pass membrane protein</topology>
    </subcellularLocation>
</comment>
<proteinExistence type="inferred from homology"/>
<keyword evidence="5 11" id="KW-0479">Metal-binding</keyword>
<keyword evidence="6 13" id="KW-1133">Transmembrane helix</keyword>
<evidence type="ECO:0008006" key="16">
    <source>
        <dbReference type="Google" id="ProtNLM"/>
    </source>
</evidence>
<keyword evidence="4 13" id="KW-0812">Transmembrane</keyword>
<name>A0AAV6Y4W1_9LAMI</name>
<evidence type="ECO:0000256" key="11">
    <source>
        <dbReference type="PIRSR" id="PIRSR602401-1"/>
    </source>
</evidence>
<evidence type="ECO:0000256" key="10">
    <source>
        <dbReference type="ARBA" id="ARBA00023136"/>
    </source>
</evidence>
<dbReference type="EMBL" id="WHWC01000003">
    <property type="protein sequence ID" value="KAG8386500.1"/>
    <property type="molecule type" value="Genomic_DNA"/>
</dbReference>
<evidence type="ECO:0000256" key="3">
    <source>
        <dbReference type="ARBA" id="ARBA00022617"/>
    </source>
</evidence>
<dbReference type="Pfam" id="PF00067">
    <property type="entry name" value="p450"/>
    <property type="match status" value="1"/>
</dbReference>
<evidence type="ECO:0000256" key="13">
    <source>
        <dbReference type="SAM" id="Phobius"/>
    </source>
</evidence>
<dbReference type="PANTHER" id="PTHR24282">
    <property type="entry name" value="CYTOCHROME P450 FAMILY MEMBER"/>
    <property type="match status" value="1"/>
</dbReference>
<keyword evidence="10 13" id="KW-0472">Membrane</keyword>
<dbReference type="PRINTS" id="PR00385">
    <property type="entry name" value="P450"/>
</dbReference>
<evidence type="ECO:0000256" key="9">
    <source>
        <dbReference type="ARBA" id="ARBA00023033"/>
    </source>
</evidence>
<keyword evidence="7 12" id="KW-0560">Oxidoreductase</keyword>
<evidence type="ECO:0000256" key="12">
    <source>
        <dbReference type="RuleBase" id="RU000461"/>
    </source>
</evidence>
<dbReference type="GO" id="GO:0016705">
    <property type="term" value="F:oxidoreductase activity, acting on paired donors, with incorporation or reduction of molecular oxygen"/>
    <property type="evidence" value="ECO:0007669"/>
    <property type="project" value="InterPro"/>
</dbReference>
<dbReference type="InterPro" id="IPR050665">
    <property type="entry name" value="Cytochrome_P450_Monooxygen"/>
</dbReference>
<dbReference type="Gene3D" id="1.10.630.10">
    <property type="entry name" value="Cytochrome P450"/>
    <property type="match status" value="1"/>
</dbReference>
<dbReference type="InterPro" id="IPR001128">
    <property type="entry name" value="Cyt_P450"/>
</dbReference>
<dbReference type="PRINTS" id="PR00463">
    <property type="entry name" value="EP450I"/>
</dbReference>
<dbReference type="InterPro" id="IPR017972">
    <property type="entry name" value="Cyt_P450_CS"/>
</dbReference>
<evidence type="ECO:0000313" key="15">
    <source>
        <dbReference type="Proteomes" id="UP000826271"/>
    </source>
</evidence>
<protein>
    <recommendedName>
        <fullName evidence="16">Cytochrome P450</fullName>
    </recommendedName>
</protein>